<sequence length="146" mass="16280">MTADFPIKIENQAGQFFLNQHCWKTVTCKNAVKATVNTILDQPNLYITGLSVAKTGTVYIEVQSGQYDPDYKLFGDGDVFNIRISDHESAYGAYSHDGRTDNYTDPDFEVSKTAFMSEVEALVESAREYFEDAAEINATLAKALNK</sequence>
<evidence type="ECO:0000313" key="1">
    <source>
        <dbReference type="EMBL" id="TQV80328.1"/>
    </source>
</evidence>
<gene>
    <name evidence="1" type="ORF">FKG95_09035</name>
</gene>
<keyword evidence="2" id="KW-1185">Reference proteome</keyword>
<accession>A0A545TSY8</accession>
<organism evidence="1 2">
    <name type="scientific">Denitrobaculum tricleocarpae</name>
    <dbReference type="NCBI Taxonomy" id="2591009"/>
    <lineage>
        <taxon>Bacteria</taxon>
        <taxon>Pseudomonadati</taxon>
        <taxon>Pseudomonadota</taxon>
        <taxon>Alphaproteobacteria</taxon>
        <taxon>Rhodospirillales</taxon>
        <taxon>Rhodospirillaceae</taxon>
        <taxon>Denitrobaculum</taxon>
    </lineage>
</organism>
<dbReference type="EMBL" id="VHSH01000003">
    <property type="protein sequence ID" value="TQV80328.1"/>
    <property type="molecule type" value="Genomic_DNA"/>
</dbReference>
<dbReference type="Proteomes" id="UP000315252">
    <property type="component" value="Unassembled WGS sequence"/>
</dbReference>
<evidence type="ECO:0000313" key="2">
    <source>
        <dbReference type="Proteomes" id="UP000315252"/>
    </source>
</evidence>
<proteinExistence type="predicted"/>
<comment type="caution">
    <text evidence="1">The sequence shown here is derived from an EMBL/GenBank/DDBJ whole genome shotgun (WGS) entry which is preliminary data.</text>
</comment>
<reference evidence="1 2" key="1">
    <citation type="submission" date="2019-06" db="EMBL/GenBank/DDBJ databases">
        <title>Whole genome sequence for Rhodospirillaceae sp. R148.</title>
        <authorList>
            <person name="Wang G."/>
        </authorList>
    </citation>
    <scope>NUCLEOTIDE SEQUENCE [LARGE SCALE GENOMIC DNA]</scope>
    <source>
        <strain evidence="1 2">R148</strain>
    </source>
</reference>
<dbReference type="RefSeq" id="WP_142896041.1">
    <property type="nucleotide sequence ID" value="NZ_ML660054.1"/>
</dbReference>
<name>A0A545TSY8_9PROT</name>
<dbReference type="AlphaFoldDB" id="A0A545TSY8"/>
<protein>
    <submittedName>
        <fullName evidence="1">Uncharacterized protein</fullName>
    </submittedName>
</protein>